<evidence type="ECO:0000256" key="3">
    <source>
        <dbReference type="ARBA" id="ARBA00022452"/>
    </source>
</evidence>
<evidence type="ECO:0000313" key="14">
    <source>
        <dbReference type="Proteomes" id="UP000589292"/>
    </source>
</evidence>
<dbReference type="AlphaFoldDB" id="A0A7V8RE09"/>
<comment type="similarity">
    <text evidence="8 9">Belongs to the TonB-dependent receptor family.</text>
</comment>
<keyword evidence="13" id="KW-0675">Receptor</keyword>
<keyword evidence="3 8" id="KW-1134">Transmembrane beta strand</keyword>
<keyword evidence="7 8" id="KW-0998">Cell outer membrane</keyword>
<evidence type="ECO:0000259" key="12">
    <source>
        <dbReference type="Pfam" id="PF07715"/>
    </source>
</evidence>
<dbReference type="Proteomes" id="UP000589292">
    <property type="component" value="Unassembled WGS sequence"/>
</dbReference>
<organism evidence="13 14">
    <name type="scientific">Sphingomonas ursincola</name>
    <dbReference type="NCBI Taxonomy" id="56361"/>
    <lineage>
        <taxon>Bacteria</taxon>
        <taxon>Pseudomonadati</taxon>
        <taxon>Pseudomonadota</taxon>
        <taxon>Alphaproteobacteria</taxon>
        <taxon>Sphingomonadales</taxon>
        <taxon>Sphingomonadaceae</taxon>
        <taxon>Sphingomonas</taxon>
    </lineage>
</organism>
<dbReference type="SUPFAM" id="SSF56935">
    <property type="entry name" value="Porins"/>
    <property type="match status" value="1"/>
</dbReference>
<keyword evidence="4 8" id="KW-0812">Transmembrane</keyword>
<dbReference type="InterPro" id="IPR000531">
    <property type="entry name" value="Beta-barrel_TonB"/>
</dbReference>
<dbReference type="GO" id="GO:0009279">
    <property type="term" value="C:cell outer membrane"/>
    <property type="evidence" value="ECO:0007669"/>
    <property type="project" value="UniProtKB-SubCell"/>
</dbReference>
<dbReference type="InterPro" id="IPR039426">
    <property type="entry name" value="TonB-dep_rcpt-like"/>
</dbReference>
<dbReference type="InterPro" id="IPR012910">
    <property type="entry name" value="Plug_dom"/>
</dbReference>
<evidence type="ECO:0000256" key="4">
    <source>
        <dbReference type="ARBA" id="ARBA00022692"/>
    </source>
</evidence>
<name>A0A7V8RE09_9SPHN</name>
<evidence type="ECO:0000256" key="10">
    <source>
        <dbReference type="SAM" id="MobiDB-lite"/>
    </source>
</evidence>
<dbReference type="EMBL" id="VDES01000002">
    <property type="protein sequence ID" value="MBA1374703.1"/>
    <property type="molecule type" value="Genomic_DNA"/>
</dbReference>
<evidence type="ECO:0000313" key="13">
    <source>
        <dbReference type="EMBL" id="MBA1374703.1"/>
    </source>
</evidence>
<dbReference type="InterPro" id="IPR037066">
    <property type="entry name" value="Plug_dom_sf"/>
</dbReference>
<sequence>MLFVEMFEMVMPGSWRWSAGASFAALMMSGLAPTAQAEAVKADVAPAAAAAAGVAGDAEAEAPGGSRTDIVVVGDAIKADEIAGSSAIVTDVDLKRSRVFNVNDALRQVAGLFPRDEEGAGARPNIGIRGLNPIRSTKVLLLEDGVPLGFAPYGDNAAYYHPPIERFTAVEVLKGAAQIRFGPQTIGGAVNYITPVAPDDLTARFTGSLGNRDTLNLDAMVGGPALGGKLLLHVNHKRTDGNRDNQALRFTDIFLKGEWELGPDHGITLKVSRFEEDSQVSYSGLTRAEFAADPRGNVFVNDDFQTERWNATLAHRWSISEAATLRTTAYYHYFTRDWWRQSSNSGQRPNDSSDPTCGGLANLLTTCGNEGRLRDYDTYGIESRLELDHDALGFGGSTEIGIRYHEERQRRRQWNGDTPNARTPGTSVNAGVRENNERDATAFSAFIQSRLEFGKFAIIPGLRGEFIDFERRNLPISVLVGGRPTGAVTAPTAASQSLDKLLPGLGATWEIAPDVTLYGGVHRGFAPPRVEDIITAAGGTVDLDPELSWNWEAGIRGNIVKGVRGDATFFVMEFDNQIVAQSVAGGVGATLTSAGRTLHRGGELSLSLSSREAGWTGADTDVFARMAATWVANARYKSTRIATAPCFDGATTGTPVLTGSGPVPCGVARNIEGNRLPYAPEWLFNAAVGIEHRGFTGQVELVSQSSMFADDVNLVPVTPDGQRGRINGWTQVNAAVSYGPPQGNWEVFLSARNLFDRLYIIDRARGVLPGQPFMIQAGFTVRM</sequence>
<evidence type="ECO:0000256" key="9">
    <source>
        <dbReference type="RuleBase" id="RU003357"/>
    </source>
</evidence>
<evidence type="ECO:0000259" key="11">
    <source>
        <dbReference type="Pfam" id="PF00593"/>
    </source>
</evidence>
<keyword evidence="5 9" id="KW-0798">TonB box</keyword>
<evidence type="ECO:0000256" key="2">
    <source>
        <dbReference type="ARBA" id="ARBA00022448"/>
    </source>
</evidence>
<dbReference type="GO" id="GO:0033214">
    <property type="term" value="P:siderophore-iron import into cell"/>
    <property type="evidence" value="ECO:0007669"/>
    <property type="project" value="TreeGrafter"/>
</dbReference>
<evidence type="ECO:0000256" key="1">
    <source>
        <dbReference type="ARBA" id="ARBA00004571"/>
    </source>
</evidence>
<evidence type="ECO:0000256" key="5">
    <source>
        <dbReference type="ARBA" id="ARBA00023077"/>
    </source>
</evidence>
<comment type="subcellular location">
    <subcellularLocation>
        <location evidence="1 8">Cell outer membrane</location>
        <topology evidence="1 8">Multi-pass membrane protein</topology>
    </subcellularLocation>
</comment>
<dbReference type="Pfam" id="PF07715">
    <property type="entry name" value="Plug"/>
    <property type="match status" value="1"/>
</dbReference>
<dbReference type="InterPro" id="IPR036942">
    <property type="entry name" value="Beta-barrel_TonB_sf"/>
</dbReference>
<protein>
    <submittedName>
        <fullName evidence="13">TonB-dependent receptor</fullName>
    </submittedName>
</protein>
<dbReference type="PROSITE" id="PS52016">
    <property type="entry name" value="TONB_DEPENDENT_REC_3"/>
    <property type="match status" value="1"/>
</dbReference>
<dbReference type="PANTHER" id="PTHR30442:SF0">
    <property type="entry name" value="FE(3+) DICITRATE TRANSPORT PROTEIN FECA"/>
    <property type="match status" value="1"/>
</dbReference>
<proteinExistence type="inferred from homology"/>
<feature type="domain" description="TonB-dependent receptor-like beta-barrel" evidence="11">
    <location>
        <begin position="289"/>
        <end position="754"/>
    </location>
</feature>
<dbReference type="PANTHER" id="PTHR30442">
    <property type="entry name" value="IRON III DICITRATE TRANSPORT PROTEIN FECA"/>
    <property type="match status" value="1"/>
</dbReference>
<dbReference type="Pfam" id="PF00593">
    <property type="entry name" value="TonB_dep_Rec_b-barrel"/>
    <property type="match status" value="1"/>
</dbReference>
<reference evidence="13 14" key="1">
    <citation type="journal article" date="1994" name="Int. J. Syst. Bacteriol.">
        <title>Phylogenetic positions of novel aerobic, bacteriochlorophyll a-containing bacteria and description of Roseococcus thiosulfatophilus gen. nov., sp. nov., Erythromicrobium ramosum gen. nov., sp. nov., and Erythrobacter litoralis sp. nov.</title>
        <authorList>
            <person name="Yurkov V."/>
            <person name="Stackebrandt E."/>
            <person name="Holmes A."/>
            <person name="Fuerst J.A."/>
            <person name="Hugenholtz P."/>
            <person name="Golecki J."/>
            <person name="Gad'on N."/>
            <person name="Gorlenko V.M."/>
            <person name="Kompantseva E.I."/>
            <person name="Drews G."/>
        </authorList>
    </citation>
    <scope>NUCLEOTIDE SEQUENCE [LARGE SCALE GENOMIC DNA]</scope>
    <source>
        <strain evidence="13 14">KR-99</strain>
    </source>
</reference>
<dbReference type="Gene3D" id="2.170.130.10">
    <property type="entry name" value="TonB-dependent receptor, plug domain"/>
    <property type="match status" value="1"/>
</dbReference>
<keyword evidence="2 8" id="KW-0813">Transport</keyword>
<evidence type="ECO:0000256" key="7">
    <source>
        <dbReference type="ARBA" id="ARBA00023237"/>
    </source>
</evidence>
<dbReference type="Gene3D" id="2.40.170.20">
    <property type="entry name" value="TonB-dependent receptor, beta-barrel domain"/>
    <property type="match status" value="1"/>
</dbReference>
<evidence type="ECO:0000256" key="8">
    <source>
        <dbReference type="PROSITE-ProRule" id="PRU01360"/>
    </source>
</evidence>
<feature type="domain" description="TonB-dependent receptor plug" evidence="12">
    <location>
        <begin position="80"/>
        <end position="189"/>
    </location>
</feature>
<dbReference type="CDD" id="cd01347">
    <property type="entry name" value="ligand_gated_channel"/>
    <property type="match status" value="1"/>
</dbReference>
<keyword evidence="14" id="KW-1185">Reference proteome</keyword>
<accession>A0A7V8RE09</accession>
<keyword evidence="6 8" id="KW-0472">Membrane</keyword>
<feature type="region of interest" description="Disordered" evidence="10">
    <location>
        <begin position="409"/>
        <end position="431"/>
    </location>
</feature>
<feature type="compositionally biased region" description="Polar residues" evidence="10">
    <location>
        <begin position="415"/>
        <end position="429"/>
    </location>
</feature>
<comment type="caution">
    <text evidence="13">The sequence shown here is derived from an EMBL/GenBank/DDBJ whole genome shotgun (WGS) entry which is preliminary data.</text>
</comment>
<evidence type="ECO:0000256" key="6">
    <source>
        <dbReference type="ARBA" id="ARBA00023136"/>
    </source>
</evidence>
<gene>
    <name evidence="13" type="ORF">FG486_10150</name>
</gene>